<dbReference type="Pfam" id="PF12353">
    <property type="entry name" value="eIF3g"/>
    <property type="match status" value="1"/>
</dbReference>
<dbReference type="GeneID" id="110235252"/>
<evidence type="ECO:0000259" key="8">
    <source>
        <dbReference type="PROSITE" id="PS50102"/>
    </source>
</evidence>
<dbReference type="OMA" id="ICQGDHF"/>
<dbReference type="GO" id="GO:0005852">
    <property type="term" value="C:eukaryotic translation initiation factor 3 complex"/>
    <property type="evidence" value="ECO:0007669"/>
    <property type="project" value="UniProtKB-UniRule"/>
</dbReference>
<evidence type="ECO:0000256" key="2">
    <source>
        <dbReference type="ARBA" id="ARBA00022540"/>
    </source>
</evidence>
<sequence>MPAIDAETEEKPSWADLVEEAGENGTPSSQLPARTEVTEGDKKIVTQYRRDEDGKLQKVVTTYRVETIKVPKDIALRKSWRKFGDCKNDKPGPDTSTTIIGDDVFLTLMTNKENPDNSHDDDPLKKLSTQKIVCCRICKGDHWTTKCPYKDQLENIQQQLKEDEAGQPGTPPSEPDNQPAASSSTGKYVAPGLREGANRRGGDSMQRNQRDETATIRVTNLSVETFESDLQSLFRPFGPISRIFLAKDKVTNASKGFAFINFVHREDAARAIKTLQGFGYDHLILNVEWAKPSSNQN</sequence>
<accession>A0A913WZ44</accession>
<dbReference type="Pfam" id="PF00076">
    <property type="entry name" value="RRM_1"/>
    <property type="match status" value="1"/>
</dbReference>
<dbReference type="OrthoDB" id="1749473at2759"/>
<comment type="subunit">
    <text evidence="5">Component of the eukaryotic translation initiation factor 3 (eIF-3) complex.</text>
</comment>
<dbReference type="InterPro" id="IPR035979">
    <property type="entry name" value="RBD_domain_sf"/>
</dbReference>
<evidence type="ECO:0000256" key="7">
    <source>
        <dbReference type="SAM" id="MobiDB-lite"/>
    </source>
</evidence>
<dbReference type="GO" id="GO:0003743">
    <property type="term" value="F:translation initiation factor activity"/>
    <property type="evidence" value="ECO:0007669"/>
    <property type="project" value="UniProtKB-UniRule"/>
</dbReference>
<dbReference type="PROSITE" id="PS50102">
    <property type="entry name" value="RRM"/>
    <property type="match status" value="1"/>
</dbReference>
<keyword evidence="2 5" id="KW-0396">Initiation factor</keyword>
<dbReference type="HAMAP" id="MF_03006">
    <property type="entry name" value="eIF3g"/>
    <property type="match status" value="1"/>
</dbReference>
<feature type="domain" description="RRM" evidence="8">
    <location>
        <begin position="214"/>
        <end position="292"/>
    </location>
</feature>
<evidence type="ECO:0000256" key="4">
    <source>
        <dbReference type="ARBA" id="ARBA00022917"/>
    </source>
</evidence>
<evidence type="ECO:0000256" key="6">
    <source>
        <dbReference type="PROSITE-ProRule" id="PRU00176"/>
    </source>
</evidence>
<evidence type="ECO:0000256" key="3">
    <source>
        <dbReference type="ARBA" id="ARBA00022884"/>
    </source>
</evidence>
<dbReference type="CDD" id="cd12408">
    <property type="entry name" value="RRM_eIF3G_like"/>
    <property type="match status" value="1"/>
</dbReference>
<dbReference type="InterPro" id="IPR017334">
    <property type="entry name" value="eIF3_g"/>
</dbReference>
<proteinExistence type="inferred from homology"/>
<dbReference type="CDD" id="cd12933">
    <property type="entry name" value="eIF3G"/>
    <property type="match status" value="1"/>
</dbReference>
<comment type="function">
    <text evidence="5">RNA-binding component of the eukaryotic translation initiation factor 3 (eIF-3) complex, which is involved in protein synthesis of a specialized repertoire of mRNAs and, together with other initiation factors, stimulates binding of mRNA and methionyl-tRNAi to the 40S ribosome. The eIF-3 complex specifically targets and initiates translation of a subset of mRNAs involved in cell proliferation. This subunit can bind 18S rRNA.</text>
</comment>
<dbReference type="Proteomes" id="UP000887567">
    <property type="component" value="Unplaced"/>
</dbReference>
<feature type="region of interest" description="Disordered" evidence="7">
    <location>
        <begin position="20"/>
        <end position="40"/>
    </location>
</feature>
<keyword evidence="3 6" id="KW-0694">RNA-binding</keyword>
<dbReference type="AlphaFoldDB" id="A0A913WZ44"/>
<keyword evidence="10" id="KW-1185">Reference proteome</keyword>
<comment type="similarity">
    <text evidence="5">Belongs to the eIF-3 subunit G family.</text>
</comment>
<dbReference type="PIRSF" id="PIRSF037949">
    <property type="entry name" value="Transl_init_eIF-3_RNA-bind"/>
    <property type="match status" value="1"/>
</dbReference>
<comment type="subcellular location">
    <subcellularLocation>
        <location evidence="5">Cytoplasm</location>
    </subcellularLocation>
</comment>
<dbReference type="InterPro" id="IPR024675">
    <property type="entry name" value="eIF3g_N"/>
</dbReference>
<name>A0A913WZ44_EXADI</name>
<feature type="compositionally biased region" description="Polar residues" evidence="7">
    <location>
        <begin position="175"/>
        <end position="186"/>
    </location>
</feature>
<dbReference type="PANTHER" id="PTHR10352">
    <property type="entry name" value="EUKARYOTIC TRANSLATION INITIATION FACTOR 3 SUBUNIT G"/>
    <property type="match status" value="1"/>
</dbReference>
<evidence type="ECO:0000313" key="9">
    <source>
        <dbReference type="EnsemblMetazoa" id="XP_020896357.1"/>
    </source>
</evidence>
<keyword evidence="4 5" id="KW-0648">Protein biosynthesis</keyword>
<dbReference type="InterPro" id="IPR012677">
    <property type="entry name" value="Nucleotide-bd_a/b_plait_sf"/>
</dbReference>
<dbReference type="SUPFAM" id="SSF54928">
    <property type="entry name" value="RNA-binding domain, RBD"/>
    <property type="match status" value="1"/>
</dbReference>
<protein>
    <recommendedName>
        <fullName evidence="5">Eukaryotic translation initiation factor 3 subunit G</fullName>
        <shortName evidence="5">eIF3g</shortName>
    </recommendedName>
    <alternativeName>
        <fullName evidence="5">Eukaryotic translation initiation factor 3 RNA-binding subunit</fullName>
        <shortName evidence="5">eIF-3 RNA-binding subunit</shortName>
    </alternativeName>
    <alternativeName>
        <fullName evidence="5">Eukaryotic translation initiation factor 3 subunit 4</fullName>
    </alternativeName>
</protein>
<dbReference type="GO" id="GO:0016282">
    <property type="term" value="C:eukaryotic 43S preinitiation complex"/>
    <property type="evidence" value="ECO:0007669"/>
    <property type="project" value="UniProtKB-UniRule"/>
</dbReference>
<keyword evidence="1 5" id="KW-0963">Cytoplasm</keyword>
<organism evidence="9 10">
    <name type="scientific">Exaiptasia diaphana</name>
    <name type="common">Tropical sea anemone</name>
    <name type="synonym">Aiptasia pulchella</name>
    <dbReference type="NCBI Taxonomy" id="2652724"/>
    <lineage>
        <taxon>Eukaryota</taxon>
        <taxon>Metazoa</taxon>
        <taxon>Cnidaria</taxon>
        <taxon>Anthozoa</taxon>
        <taxon>Hexacorallia</taxon>
        <taxon>Actiniaria</taxon>
        <taxon>Aiptasiidae</taxon>
        <taxon>Exaiptasia</taxon>
    </lineage>
</organism>
<evidence type="ECO:0000313" key="10">
    <source>
        <dbReference type="Proteomes" id="UP000887567"/>
    </source>
</evidence>
<dbReference type="GO" id="GO:0001732">
    <property type="term" value="P:formation of cytoplasmic translation initiation complex"/>
    <property type="evidence" value="ECO:0007669"/>
    <property type="project" value="UniProtKB-UniRule"/>
</dbReference>
<evidence type="ECO:0000256" key="1">
    <source>
        <dbReference type="ARBA" id="ARBA00022490"/>
    </source>
</evidence>
<dbReference type="RefSeq" id="XP_020896357.1">
    <property type="nucleotide sequence ID" value="XM_021040698.2"/>
</dbReference>
<reference evidence="9" key="1">
    <citation type="submission" date="2022-11" db="UniProtKB">
        <authorList>
            <consortium name="EnsemblMetazoa"/>
        </authorList>
    </citation>
    <scope>IDENTIFICATION</scope>
</reference>
<dbReference type="KEGG" id="epa:110235252"/>
<dbReference type="InterPro" id="IPR034240">
    <property type="entry name" value="eIF3G_RRM"/>
</dbReference>
<dbReference type="GO" id="GO:0003723">
    <property type="term" value="F:RNA binding"/>
    <property type="evidence" value="ECO:0007669"/>
    <property type="project" value="UniProtKB-UniRule"/>
</dbReference>
<dbReference type="Gene3D" id="3.30.70.330">
    <property type="match status" value="1"/>
</dbReference>
<evidence type="ECO:0000256" key="5">
    <source>
        <dbReference type="HAMAP-Rule" id="MF_03006"/>
    </source>
</evidence>
<feature type="compositionally biased region" description="Basic and acidic residues" evidence="7">
    <location>
        <begin position="196"/>
        <end position="212"/>
    </location>
</feature>
<dbReference type="EnsemblMetazoa" id="XM_021040698.2">
    <property type="protein sequence ID" value="XP_020896357.1"/>
    <property type="gene ID" value="LOC110235252"/>
</dbReference>
<dbReference type="SMART" id="SM00360">
    <property type="entry name" value="RRM"/>
    <property type="match status" value="1"/>
</dbReference>
<feature type="region of interest" description="Disordered" evidence="7">
    <location>
        <begin position="161"/>
        <end position="212"/>
    </location>
</feature>
<dbReference type="InterPro" id="IPR000504">
    <property type="entry name" value="RRM_dom"/>
</dbReference>
<dbReference type="GO" id="GO:0033290">
    <property type="term" value="C:eukaryotic 48S preinitiation complex"/>
    <property type="evidence" value="ECO:0007669"/>
    <property type="project" value="UniProtKB-UniRule"/>
</dbReference>